<name>A0A444WYC9_ARAHY</name>
<dbReference type="Pfam" id="PF12609">
    <property type="entry name" value="DUF3774"/>
    <property type="match status" value="1"/>
</dbReference>
<dbReference type="PANTHER" id="PTHR33090">
    <property type="entry name" value="DUF3774 DOMAIN PROTEIN-RELATED"/>
    <property type="match status" value="1"/>
</dbReference>
<evidence type="ECO:0000313" key="3">
    <source>
        <dbReference type="Proteomes" id="UP000289738"/>
    </source>
</evidence>
<keyword evidence="3" id="KW-1185">Reference proteome</keyword>
<dbReference type="STRING" id="3818.A0A444WYC9"/>
<gene>
    <name evidence="2" type="ORF">Ahy_B10g100948</name>
</gene>
<evidence type="ECO:0000313" key="2">
    <source>
        <dbReference type="EMBL" id="RYQ82362.1"/>
    </source>
</evidence>
<dbReference type="Proteomes" id="UP000289738">
    <property type="component" value="Chromosome B10"/>
</dbReference>
<feature type="region of interest" description="Disordered" evidence="1">
    <location>
        <begin position="1"/>
        <end position="20"/>
    </location>
</feature>
<dbReference type="EMBL" id="SDMP01000020">
    <property type="protein sequence ID" value="RYQ82362.1"/>
    <property type="molecule type" value="Genomic_DNA"/>
</dbReference>
<organism evidence="2 3">
    <name type="scientific">Arachis hypogaea</name>
    <name type="common">Peanut</name>
    <dbReference type="NCBI Taxonomy" id="3818"/>
    <lineage>
        <taxon>Eukaryota</taxon>
        <taxon>Viridiplantae</taxon>
        <taxon>Streptophyta</taxon>
        <taxon>Embryophyta</taxon>
        <taxon>Tracheophyta</taxon>
        <taxon>Spermatophyta</taxon>
        <taxon>Magnoliopsida</taxon>
        <taxon>eudicotyledons</taxon>
        <taxon>Gunneridae</taxon>
        <taxon>Pentapetalae</taxon>
        <taxon>rosids</taxon>
        <taxon>fabids</taxon>
        <taxon>Fabales</taxon>
        <taxon>Fabaceae</taxon>
        <taxon>Papilionoideae</taxon>
        <taxon>50 kb inversion clade</taxon>
        <taxon>dalbergioids sensu lato</taxon>
        <taxon>Dalbergieae</taxon>
        <taxon>Pterocarpus clade</taxon>
        <taxon>Arachis</taxon>
    </lineage>
</organism>
<proteinExistence type="predicted"/>
<sequence length="149" mass="16669">MHTGDHGNERESVGPQSTALPEYLPQNVHKSCLVGKFEDKYILIKTSHVKVPASYVVIVIIMSLRYMSRVMYQAGVRVVQGMKDQRSKCDYSTLKSLKDSACSPSSKQARRFSSSSFNSSAIKSSDSHKIKQAEESLRTVMYLSCWGPN</sequence>
<feature type="compositionally biased region" description="Basic and acidic residues" evidence="1">
    <location>
        <begin position="1"/>
        <end position="12"/>
    </location>
</feature>
<dbReference type="InterPro" id="IPR022251">
    <property type="entry name" value="DUF3774_wound-induced"/>
</dbReference>
<comment type="caution">
    <text evidence="2">The sequence shown here is derived from an EMBL/GenBank/DDBJ whole genome shotgun (WGS) entry which is preliminary data.</text>
</comment>
<reference evidence="2 3" key="1">
    <citation type="submission" date="2019-01" db="EMBL/GenBank/DDBJ databases">
        <title>Sequencing of cultivated peanut Arachis hypogaea provides insights into genome evolution and oil improvement.</title>
        <authorList>
            <person name="Chen X."/>
        </authorList>
    </citation>
    <scope>NUCLEOTIDE SEQUENCE [LARGE SCALE GENOMIC DNA]</scope>
    <source>
        <strain evidence="3">cv. Fuhuasheng</strain>
        <tissue evidence="2">Leaves</tissue>
    </source>
</reference>
<evidence type="ECO:0000256" key="1">
    <source>
        <dbReference type="SAM" id="MobiDB-lite"/>
    </source>
</evidence>
<dbReference type="AlphaFoldDB" id="A0A444WYC9"/>
<protein>
    <submittedName>
        <fullName evidence="2">Uncharacterized protein</fullName>
    </submittedName>
</protein>
<accession>A0A444WYC9</accession>